<dbReference type="Proteomes" id="UP000265862">
    <property type="component" value="Unassembled WGS sequence"/>
</dbReference>
<dbReference type="AlphaFoldDB" id="A0A396SW31"/>
<evidence type="ECO:0000313" key="2">
    <source>
        <dbReference type="Proteomes" id="UP000265862"/>
    </source>
</evidence>
<comment type="caution">
    <text evidence="1">The sequence shown here is derived from an EMBL/GenBank/DDBJ whole genome shotgun (WGS) entry which is preliminary data.</text>
</comment>
<proteinExistence type="predicted"/>
<gene>
    <name evidence="1" type="ORF">DS835_01700</name>
</gene>
<protein>
    <submittedName>
        <fullName evidence="1">Uncharacterized protein</fullName>
    </submittedName>
</protein>
<accession>A0A396SW31</accession>
<dbReference type="RefSeq" id="WP_118897640.1">
    <property type="nucleotide sequence ID" value="NZ_QOCV01000004.1"/>
</dbReference>
<sequence length="78" mass="9281">MDRINCKKKPLSWSEWKNRDYGGKEKHLAHTQKIIKQRIEQETTSIVRPYIHKPITLNNLKWQSSAVSIKDNLLRIEP</sequence>
<reference evidence="1 2" key="1">
    <citation type="submission" date="2018-07" db="EMBL/GenBank/DDBJ databases">
        <title>Genome sequences of six Lactobacillus spp. isolated from bumble bee guts.</title>
        <authorList>
            <person name="Motta E.V.S."/>
            <person name="Moran N.A."/>
        </authorList>
    </citation>
    <scope>NUCLEOTIDE SEQUENCE [LARGE SCALE GENOMIC DNA]</scope>
    <source>
        <strain evidence="1 2">OCC3</strain>
    </source>
</reference>
<dbReference type="EMBL" id="QOCV01000004">
    <property type="protein sequence ID" value="RHW54850.1"/>
    <property type="molecule type" value="Genomic_DNA"/>
</dbReference>
<evidence type="ECO:0000313" key="1">
    <source>
        <dbReference type="EMBL" id="RHW54850.1"/>
    </source>
</evidence>
<name>A0A396SW31_9LACO</name>
<organism evidence="1 2">
    <name type="scientific">Lactobacillus bombicola</name>
    <dbReference type="NCBI Taxonomy" id="1505723"/>
    <lineage>
        <taxon>Bacteria</taxon>
        <taxon>Bacillati</taxon>
        <taxon>Bacillota</taxon>
        <taxon>Bacilli</taxon>
        <taxon>Lactobacillales</taxon>
        <taxon>Lactobacillaceae</taxon>
        <taxon>Lactobacillus</taxon>
    </lineage>
</organism>